<protein>
    <submittedName>
        <fullName evidence="1">Uncharacterized protein</fullName>
    </submittedName>
</protein>
<dbReference type="AlphaFoldDB" id="A0A916BF16"/>
<organism evidence="1 2">
    <name type="scientific">Candidatus Nitrotoga fabula</name>
    <dbReference type="NCBI Taxonomy" id="2182327"/>
    <lineage>
        <taxon>Bacteria</taxon>
        <taxon>Pseudomonadati</taxon>
        <taxon>Pseudomonadota</taxon>
        <taxon>Betaproteobacteria</taxon>
        <taxon>Nitrosomonadales</taxon>
        <taxon>Gallionellaceae</taxon>
        <taxon>Candidatus Nitrotoga</taxon>
    </lineage>
</organism>
<evidence type="ECO:0000313" key="1">
    <source>
        <dbReference type="EMBL" id="CAE6735100.1"/>
    </source>
</evidence>
<keyword evidence="2" id="KW-1185">Reference proteome</keyword>
<dbReference type="InterPro" id="IPR003749">
    <property type="entry name" value="ThiS/MoaD-like"/>
</dbReference>
<dbReference type="EMBL" id="CAJNBL010000041">
    <property type="protein sequence ID" value="CAE6735100.1"/>
    <property type="molecule type" value="Genomic_DNA"/>
</dbReference>
<dbReference type="RefSeq" id="WP_213036682.1">
    <property type="nucleotide sequence ID" value="NZ_CAJNBL010000041.1"/>
</dbReference>
<proteinExistence type="predicted"/>
<dbReference type="InterPro" id="IPR016155">
    <property type="entry name" value="Mopterin_synth/thiamin_S_b"/>
</dbReference>
<dbReference type="InterPro" id="IPR012675">
    <property type="entry name" value="Beta-grasp_dom_sf"/>
</dbReference>
<dbReference type="SUPFAM" id="SSF54285">
    <property type="entry name" value="MoaD/ThiS"/>
    <property type="match status" value="1"/>
</dbReference>
<evidence type="ECO:0000313" key="2">
    <source>
        <dbReference type="Proteomes" id="UP000675882"/>
    </source>
</evidence>
<comment type="caution">
    <text evidence="1">The sequence shown here is derived from an EMBL/GenBank/DDBJ whole genome shotgun (WGS) entry which is preliminary data.</text>
</comment>
<dbReference type="Pfam" id="PF02597">
    <property type="entry name" value="ThiS"/>
    <property type="match status" value="1"/>
</dbReference>
<sequence length="107" mass="12222">MRIEIVYFGKPKENLKISQETVTVPGDALTLSGLLEWLRSRGGDWVREMDEDKVRCAVNQDFAALTRELKENDEVAITAHYHGCAEFWEGDPRLRPLQSSTVMKHCS</sequence>
<gene>
    <name evidence="1" type="ORF">NTGZN8_60095</name>
</gene>
<dbReference type="CDD" id="cd00754">
    <property type="entry name" value="Ubl_MoaD"/>
    <property type="match status" value="1"/>
</dbReference>
<name>A0A916BF16_9PROT</name>
<accession>A0A916BF16</accession>
<dbReference type="Proteomes" id="UP000675882">
    <property type="component" value="Unassembled WGS sequence"/>
</dbReference>
<reference evidence="1" key="1">
    <citation type="submission" date="2021-02" db="EMBL/GenBank/DDBJ databases">
        <authorList>
            <person name="Han P."/>
        </authorList>
    </citation>
    <scope>NUCLEOTIDE SEQUENCE</scope>
    <source>
        <strain evidence="1">Candidatus Nitrotoga sp. ZN8</strain>
    </source>
</reference>
<dbReference type="Gene3D" id="3.10.20.30">
    <property type="match status" value="1"/>
</dbReference>